<name>A0A9N9H999_9GLOM</name>
<sequence length="81" mass="9400">IDIVEKLVSFAEARSSNPTPNVVLDGIKERVEKYELNHQQLQQIIIQLRTEADIRMESVEARLDVQQSEIAETRLEVQQLR</sequence>
<dbReference type="OrthoDB" id="10550340at2759"/>
<evidence type="ECO:0000313" key="3">
    <source>
        <dbReference type="Proteomes" id="UP000789739"/>
    </source>
</evidence>
<organism evidence="2 3">
    <name type="scientific">Paraglomus brasilianum</name>
    <dbReference type="NCBI Taxonomy" id="144538"/>
    <lineage>
        <taxon>Eukaryota</taxon>
        <taxon>Fungi</taxon>
        <taxon>Fungi incertae sedis</taxon>
        <taxon>Mucoromycota</taxon>
        <taxon>Glomeromycotina</taxon>
        <taxon>Glomeromycetes</taxon>
        <taxon>Paraglomerales</taxon>
        <taxon>Paraglomeraceae</taxon>
        <taxon>Paraglomus</taxon>
    </lineage>
</organism>
<dbReference type="AlphaFoldDB" id="A0A9N9H999"/>
<feature type="coiled-coil region" evidence="1">
    <location>
        <begin position="24"/>
        <end position="76"/>
    </location>
</feature>
<keyword evidence="1" id="KW-0175">Coiled coil</keyword>
<dbReference type="EMBL" id="CAJVPI010003419">
    <property type="protein sequence ID" value="CAG8658226.1"/>
    <property type="molecule type" value="Genomic_DNA"/>
</dbReference>
<evidence type="ECO:0000256" key="1">
    <source>
        <dbReference type="SAM" id="Coils"/>
    </source>
</evidence>
<protein>
    <submittedName>
        <fullName evidence="2">11490_t:CDS:1</fullName>
    </submittedName>
</protein>
<evidence type="ECO:0000313" key="2">
    <source>
        <dbReference type="EMBL" id="CAG8658226.1"/>
    </source>
</evidence>
<gene>
    <name evidence="2" type="ORF">PBRASI_LOCUS10638</name>
</gene>
<proteinExistence type="predicted"/>
<keyword evidence="3" id="KW-1185">Reference proteome</keyword>
<comment type="caution">
    <text evidence="2">The sequence shown here is derived from an EMBL/GenBank/DDBJ whole genome shotgun (WGS) entry which is preliminary data.</text>
</comment>
<accession>A0A9N9H999</accession>
<feature type="non-terminal residue" evidence="2">
    <location>
        <position position="1"/>
    </location>
</feature>
<dbReference type="Proteomes" id="UP000789739">
    <property type="component" value="Unassembled WGS sequence"/>
</dbReference>
<reference evidence="2" key="1">
    <citation type="submission" date="2021-06" db="EMBL/GenBank/DDBJ databases">
        <authorList>
            <person name="Kallberg Y."/>
            <person name="Tangrot J."/>
            <person name="Rosling A."/>
        </authorList>
    </citation>
    <scope>NUCLEOTIDE SEQUENCE</scope>
    <source>
        <strain evidence="2">BR232B</strain>
    </source>
</reference>